<name>A0A0N0BF66_9HYME</name>
<accession>A0A0N0BF66</accession>
<keyword evidence="2" id="KW-1185">Reference proteome</keyword>
<gene>
    <name evidence="1" type="ORF">WN51_01854</name>
</gene>
<evidence type="ECO:0000313" key="2">
    <source>
        <dbReference type="Proteomes" id="UP000053105"/>
    </source>
</evidence>
<dbReference type="Proteomes" id="UP000053105">
    <property type="component" value="Unassembled WGS sequence"/>
</dbReference>
<organism evidence="1 2">
    <name type="scientific">Melipona quadrifasciata</name>
    <dbReference type="NCBI Taxonomy" id="166423"/>
    <lineage>
        <taxon>Eukaryota</taxon>
        <taxon>Metazoa</taxon>
        <taxon>Ecdysozoa</taxon>
        <taxon>Arthropoda</taxon>
        <taxon>Hexapoda</taxon>
        <taxon>Insecta</taxon>
        <taxon>Pterygota</taxon>
        <taxon>Neoptera</taxon>
        <taxon>Endopterygota</taxon>
        <taxon>Hymenoptera</taxon>
        <taxon>Apocrita</taxon>
        <taxon>Aculeata</taxon>
        <taxon>Apoidea</taxon>
        <taxon>Anthophila</taxon>
        <taxon>Apidae</taxon>
        <taxon>Melipona</taxon>
    </lineage>
</organism>
<dbReference type="EMBL" id="KQ435816">
    <property type="protein sequence ID" value="KOX72641.1"/>
    <property type="molecule type" value="Genomic_DNA"/>
</dbReference>
<evidence type="ECO:0000313" key="1">
    <source>
        <dbReference type="EMBL" id="KOX72641.1"/>
    </source>
</evidence>
<reference evidence="1 2" key="1">
    <citation type="submission" date="2015-07" db="EMBL/GenBank/DDBJ databases">
        <title>The genome of Melipona quadrifasciata.</title>
        <authorList>
            <person name="Pan H."/>
            <person name="Kapheim K."/>
        </authorList>
    </citation>
    <scope>NUCLEOTIDE SEQUENCE [LARGE SCALE GENOMIC DNA]</scope>
    <source>
        <strain evidence="1">0111107301</strain>
        <tissue evidence="1">Whole body</tissue>
    </source>
</reference>
<dbReference type="AlphaFoldDB" id="A0A0N0BF66"/>
<proteinExistence type="predicted"/>
<protein>
    <submittedName>
        <fullName evidence="1">Uncharacterized protein</fullName>
    </submittedName>
</protein>
<sequence length="161" mass="17663">MASPMSDQCTICSTAAYTLTTSIKMVVLNMLAIVRWQERIKGHNSKLGHSRLCICPDVRLNPPVESAPCAGNPSEAESQCQIWLVQRARDKVDNQAKRLGQKGRAVNVSFCGNMTKRTFQIDSLFVTHGHSRCKGSKSVGVCNVHANTCRNAEGIGELIFE</sequence>